<reference evidence="3" key="1">
    <citation type="journal article" date="2005" name="Nature">
        <title>The map-based sequence of the rice genome.</title>
        <authorList>
            <consortium name="International rice genome sequencing project (IRGSP)"/>
            <person name="Matsumoto T."/>
            <person name="Wu J."/>
            <person name="Kanamori H."/>
            <person name="Katayose Y."/>
            <person name="Fujisawa M."/>
            <person name="Namiki N."/>
            <person name="Mizuno H."/>
            <person name="Yamamoto K."/>
            <person name="Antonio B.A."/>
            <person name="Baba T."/>
            <person name="Sakata K."/>
            <person name="Nagamura Y."/>
            <person name="Aoki H."/>
            <person name="Arikawa K."/>
            <person name="Arita K."/>
            <person name="Bito T."/>
            <person name="Chiden Y."/>
            <person name="Fujitsuka N."/>
            <person name="Fukunaka R."/>
            <person name="Hamada M."/>
            <person name="Harada C."/>
            <person name="Hayashi A."/>
            <person name="Hijishita S."/>
            <person name="Honda M."/>
            <person name="Hosokawa S."/>
            <person name="Ichikawa Y."/>
            <person name="Idonuma A."/>
            <person name="Iijima M."/>
            <person name="Ikeda M."/>
            <person name="Ikeno M."/>
            <person name="Ito K."/>
            <person name="Ito S."/>
            <person name="Ito T."/>
            <person name="Ito Y."/>
            <person name="Ito Y."/>
            <person name="Iwabuchi A."/>
            <person name="Kamiya K."/>
            <person name="Karasawa W."/>
            <person name="Kurita K."/>
            <person name="Katagiri S."/>
            <person name="Kikuta A."/>
            <person name="Kobayashi H."/>
            <person name="Kobayashi N."/>
            <person name="Machita K."/>
            <person name="Maehara T."/>
            <person name="Masukawa M."/>
            <person name="Mizubayashi T."/>
            <person name="Mukai Y."/>
            <person name="Nagasaki H."/>
            <person name="Nagata Y."/>
            <person name="Naito S."/>
            <person name="Nakashima M."/>
            <person name="Nakama Y."/>
            <person name="Nakamichi Y."/>
            <person name="Nakamura M."/>
            <person name="Meguro A."/>
            <person name="Negishi M."/>
            <person name="Ohta I."/>
            <person name="Ohta T."/>
            <person name="Okamoto M."/>
            <person name="Ono N."/>
            <person name="Saji S."/>
            <person name="Sakaguchi M."/>
            <person name="Sakai K."/>
            <person name="Shibata M."/>
            <person name="Shimokawa T."/>
            <person name="Song J."/>
            <person name="Takazaki Y."/>
            <person name="Terasawa K."/>
            <person name="Tsugane M."/>
            <person name="Tsuji K."/>
            <person name="Ueda S."/>
            <person name="Waki K."/>
            <person name="Yamagata H."/>
            <person name="Yamamoto M."/>
            <person name="Yamamoto S."/>
            <person name="Yamane H."/>
            <person name="Yoshiki S."/>
            <person name="Yoshihara R."/>
            <person name="Yukawa K."/>
            <person name="Zhong H."/>
            <person name="Yano M."/>
            <person name="Yuan Q."/>
            <person name="Ouyang S."/>
            <person name="Liu J."/>
            <person name="Jones K.M."/>
            <person name="Gansberger K."/>
            <person name="Moffat K."/>
            <person name="Hill J."/>
            <person name="Bera J."/>
            <person name="Fadrosh D."/>
            <person name="Jin S."/>
            <person name="Johri S."/>
            <person name="Kim M."/>
            <person name="Overton L."/>
            <person name="Reardon M."/>
            <person name="Tsitrin T."/>
            <person name="Vuong H."/>
            <person name="Weaver B."/>
            <person name="Ciecko A."/>
            <person name="Tallon L."/>
            <person name="Jackson J."/>
            <person name="Pai G."/>
            <person name="Aken S.V."/>
            <person name="Utterback T."/>
            <person name="Reidmuller S."/>
            <person name="Feldblyum T."/>
            <person name="Hsiao J."/>
            <person name="Zismann V."/>
            <person name="Iobst S."/>
            <person name="de Vazeille A.R."/>
            <person name="Buell C.R."/>
            <person name="Ying K."/>
            <person name="Li Y."/>
            <person name="Lu T."/>
            <person name="Huang Y."/>
            <person name="Zhao Q."/>
            <person name="Feng Q."/>
            <person name="Zhang L."/>
            <person name="Zhu J."/>
            <person name="Weng Q."/>
            <person name="Mu J."/>
            <person name="Lu Y."/>
            <person name="Fan D."/>
            <person name="Liu Y."/>
            <person name="Guan J."/>
            <person name="Zhang Y."/>
            <person name="Yu S."/>
            <person name="Liu X."/>
            <person name="Zhang Y."/>
            <person name="Hong G."/>
            <person name="Han B."/>
            <person name="Choisne N."/>
            <person name="Demange N."/>
            <person name="Orjeda G."/>
            <person name="Samain S."/>
            <person name="Cattolico L."/>
            <person name="Pelletier E."/>
            <person name="Couloux A."/>
            <person name="Segurens B."/>
            <person name="Wincker P."/>
            <person name="D'Hont A."/>
            <person name="Scarpelli C."/>
            <person name="Weissenbach J."/>
            <person name="Salanoubat M."/>
            <person name="Quetier F."/>
            <person name="Yu Y."/>
            <person name="Kim H.R."/>
            <person name="Rambo T."/>
            <person name="Currie J."/>
            <person name="Collura K."/>
            <person name="Luo M."/>
            <person name="Yang T."/>
            <person name="Ammiraju J.S.S."/>
            <person name="Engler F."/>
            <person name="Soderlund C."/>
            <person name="Wing R.A."/>
            <person name="Palmer L.E."/>
            <person name="de la Bastide M."/>
            <person name="Spiegel L."/>
            <person name="Nascimento L."/>
            <person name="Zutavern T."/>
            <person name="O'Shaughnessy A."/>
            <person name="Dike S."/>
            <person name="Dedhia N."/>
            <person name="Preston R."/>
            <person name="Balija V."/>
            <person name="McCombie W.R."/>
            <person name="Chow T."/>
            <person name="Chen H."/>
            <person name="Chung M."/>
            <person name="Chen C."/>
            <person name="Shaw J."/>
            <person name="Wu H."/>
            <person name="Hsiao K."/>
            <person name="Chao Y."/>
            <person name="Chu M."/>
            <person name="Cheng C."/>
            <person name="Hour A."/>
            <person name="Lee P."/>
            <person name="Lin S."/>
            <person name="Lin Y."/>
            <person name="Liou J."/>
            <person name="Liu S."/>
            <person name="Hsing Y."/>
            <person name="Raghuvanshi S."/>
            <person name="Mohanty A."/>
            <person name="Bharti A.K."/>
            <person name="Gaur A."/>
            <person name="Gupta V."/>
            <person name="Kumar D."/>
            <person name="Ravi V."/>
            <person name="Vij S."/>
            <person name="Kapur A."/>
            <person name="Khurana P."/>
            <person name="Khurana P."/>
            <person name="Khurana J.P."/>
            <person name="Tyagi A.K."/>
            <person name="Gaikwad K."/>
            <person name="Singh A."/>
            <person name="Dalal V."/>
            <person name="Srivastava S."/>
            <person name="Dixit A."/>
            <person name="Pal A.K."/>
            <person name="Ghazi I.A."/>
            <person name="Yadav M."/>
            <person name="Pandit A."/>
            <person name="Bhargava A."/>
            <person name="Sureshbabu K."/>
            <person name="Batra K."/>
            <person name="Sharma T.R."/>
            <person name="Mohapatra T."/>
            <person name="Singh N.K."/>
            <person name="Messing J."/>
            <person name="Nelson A.B."/>
            <person name="Fuks G."/>
            <person name="Kavchok S."/>
            <person name="Keizer G."/>
            <person name="Linton E."/>
            <person name="Llaca V."/>
            <person name="Song R."/>
            <person name="Tanyolac B."/>
            <person name="Young S."/>
            <person name="Ho-Il K."/>
            <person name="Hahn J.H."/>
            <person name="Sangsakoo G."/>
            <person name="Vanavichit A."/>
            <person name="de Mattos Luiz.A.T."/>
            <person name="Zimmer P.D."/>
            <person name="Malone G."/>
            <person name="Dellagostin O."/>
            <person name="de Oliveira A.C."/>
            <person name="Bevan M."/>
            <person name="Bancroft I."/>
            <person name="Minx P."/>
            <person name="Cordum H."/>
            <person name="Wilson R."/>
            <person name="Cheng Z."/>
            <person name="Jin W."/>
            <person name="Jiang J."/>
            <person name="Leong S.A."/>
            <person name="Iwama H."/>
            <person name="Gojobori T."/>
            <person name="Itoh T."/>
            <person name="Niimura Y."/>
            <person name="Fujii Y."/>
            <person name="Habara T."/>
            <person name="Sakai H."/>
            <person name="Sato Y."/>
            <person name="Wilson G."/>
            <person name="Kumar K."/>
            <person name="McCouch S."/>
            <person name="Juretic N."/>
            <person name="Hoen D."/>
            <person name="Wright S."/>
            <person name="Bruskiewich R."/>
            <person name="Bureau T."/>
            <person name="Miyao A."/>
            <person name="Hirochika H."/>
            <person name="Nishikawa T."/>
            <person name="Kadowaki K."/>
            <person name="Sugiura M."/>
            <person name="Burr B."/>
            <person name="Sasaki T."/>
        </authorList>
    </citation>
    <scope>NUCLEOTIDE SEQUENCE [LARGE SCALE GENOMIC DNA]</scope>
    <source>
        <strain evidence="3">cv. Nipponbare</strain>
    </source>
</reference>
<dbReference type="EMBL" id="AP014967">
    <property type="protein sequence ID" value="BAT14332.1"/>
    <property type="molecule type" value="Genomic_DNA"/>
</dbReference>
<feature type="region of interest" description="Disordered" evidence="1">
    <location>
        <begin position="1"/>
        <end position="30"/>
    </location>
</feature>
<dbReference type="SMR" id="A0A0P0Y364"/>
<gene>
    <name evidence="2" type="ordered locus">Os11g0540050</name>
    <name evidence="2" type="ORF">OSNPB_110540050</name>
</gene>
<accession>A0A0P0Y364</accession>
<evidence type="ECO:0000313" key="3">
    <source>
        <dbReference type="Proteomes" id="UP000059680"/>
    </source>
</evidence>
<protein>
    <submittedName>
        <fullName evidence="2">Os11g0540050 protein</fullName>
    </submittedName>
</protein>
<evidence type="ECO:0000313" key="2">
    <source>
        <dbReference type="EMBL" id="BAT14332.1"/>
    </source>
</evidence>
<sequence length="124" mass="13905">MPGDKRSWRQPSGSSCARTPPPASISMATDEPMLQATAPLTTYIASRHHCPQPSGAHADYHPGRRRGVCLEWKALVAKIRRWIHAARAAIHGVFATKHRFFFIIFHNLCFLIKPVLLTSPKLQI</sequence>
<proteinExistence type="predicted"/>
<reference evidence="2 3" key="3">
    <citation type="journal article" date="2013" name="Rice">
        <title>Improvement of the Oryza sativa Nipponbare reference genome using next generation sequence and optical map data.</title>
        <authorList>
            <person name="Kawahara Y."/>
            <person name="de la Bastide M."/>
            <person name="Hamilton J.P."/>
            <person name="Kanamori H."/>
            <person name="McCombie W.R."/>
            <person name="Ouyang S."/>
            <person name="Schwartz D.C."/>
            <person name="Tanaka T."/>
            <person name="Wu J."/>
            <person name="Zhou S."/>
            <person name="Childs K.L."/>
            <person name="Davidson R.M."/>
            <person name="Lin H."/>
            <person name="Quesada-Ocampo L."/>
            <person name="Vaillancourt B."/>
            <person name="Sakai H."/>
            <person name="Lee S.S."/>
            <person name="Kim J."/>
            <person name="Numa H."/>
            <person name="Itoh T."/>
            <person name="Buell C.R."/>
            <person name="Matsumoto T."/>
        </authorList>
    </citation>
    <scope>NUCLEOTIDE SEQUENCE [LARGE SCALE GENOMIC DNA]</scope>
    <source>
        <strain evidence="3">cv. Nipponbare</strain>
    </source>
</reference>
<dbReference type="InParanoid" id="A0A0P0Y364"/>
<name>A0A0P0Y364_ORYSJ</name>
<dbReference type="Proteomes" id="UP000059680">
    <property type="component" value="Chromosome 11"/>
</dbReference>
<dbReference type="PaxDb" id="39947-A0A0P0Y364"/>
<evidence type="ECO:0000256" key="1">
    <source>
        <dbReference type="SAM" id="MobiDB-lite"/>
    </source>
</evidence>
<keyword evidence="3" id="KW-1185">Reference proteome</keyword>
<reference evidence="2 3" key="2">
    <citation type="journal article" date="2013" name="Plant Cell Physiol.">
        <title>Rice Annotation Project Database (RAP-DB): an integrative and interactive database for rice genomics.</title>
        <authorList>
            <person name="Sakai H."/>
            <person name="Lee S.S."/>
            <person name="Tanaka T."/>
            <person name="Numa H."/>
            <person name="Kim J."/>
            <person name="Kawahara Y."/>
            <person name="Wakimoto H."/>
            <person name="Yang C.C."/>
            <person name="Iwamoto M."/>
            <person name="Abe T."/>
            <person name="Yamada Y."/>
            <person name="Muto A."/>
            <person name="Inokuchi H."/>
            <person name="Ikemura T."/>
            <person name="Matsumoto T."/>
            <person name="Sasaki T."/>
            <person name="Itoh T."/>
        </authorList>
    </citation>
    <scope>NUCLEOTIDE SEQUENCE [LARGE SCALE GENOMIC DNA]</scope>
    <source>
        <strain evidence="3">cv. Nipponbare</strain>
    </source>
</reference>
<organism evidence="2 3">
    <name type="scientific">Oryza sativa subsp. japonica</name>
    <name type="common">Rice</name>
    <dbReference type="NCBI Taxonomy" id="39947"/>
    <lineage>
        <taxon>Eukaryota</taxon>
        <taxon>Viridiplantae</taxon>
        <taxon>Streptophyta</taxon>
        <taxon>Embryophyta</taxon>
        <taxon>Tracheophyta</taxon>
        <taxon>Spermatophyta</taxon>
        <taxon>Magnoliopsida</taxon>
        <taxon>Liliopsida</taxon>
        <taxon>Poales</taxon>
        <taxon>Poaceae</taxon>
        <taxon>BOP clade</taxon>
        <taxon>Oryzoideae</taxon>
        <taxon>Oryzeae</taxon>
        <taxon>Oryzinae</taxon>
        <taxon>Oryza</taxon>
        <taxon>Oryza sativa</taxon>
    </lineage>
</organism>
<dbReference type="AlphaFoldDB" id="A0A0P0Y364"/>